<evidence type="ECO:0008006" key="4">
    <source>
        <dbReference type="Google" id="ProtNLM"/>
    </source>
</evidence>
<evidence type="ECO:0000313" key="2">
    <source>
        <dbReference type="EMBL" id="QUC07847.1"/>
    </source>
</evidence>
<name>A0ABX7Y455_9ACTN</name>
<feature type="transmembrane region" description="Helical" evidence="1">
    <location>
        <begin position="98"/>
        <end position="124"/>
    </location>
</feature>
<accession>A0ABX7Y455</accession>
<gene>
    <name evidence="2" type="ORF">J5A65_13145</name>
</gene>
<sequence>MMQNLLRAELLRMLSSRVLLAVAVIGLAIGCWAGAGMAENTKPYTALDWDEARRQSNDAQINLDVACGSGVPTAGCSSLPVNITVEGFLRPQLNFEELAIATLRSTSLVGLFAVVVLITVMVGSEFTTGSIGTQLTFTPRRLPLLWAKGITAAIGGAGLMACWSGAAILMNVFAFLLLHDAGELVAGPQLAAQLGRCLLAGLVLAAMAAMVTMALASTVKTWVLISAGLVASQLLGTSRPLGQVAGFLPTTNLSSLINGEWTQGIYGADLTLHAQSSTLSYGYSLGYALFWLAVFGIWAAVSFSRRDILT</sequence>
<keyword evidence="1" id="KW-1133">Transmembrane helix</keyword>
<organism evidence="2 3">
    <name type="scientific">Arachnia rubra</name>
    <dbReference type="NCBI Taxonomy" id="1547448"/>
    <lineage>
        <taxon>Bacteria</taxon>
        <taxon>Bacillati</taxon>
        <taxon>Actinomycetota</taxon>
        <taxon>Actinomycetes</taxon>
        <taxon>Propionibacteriales</taxon>
        <taxon>Propionibacteriaceae</taxon>
        <taxon>Arachnia</taxon>
    </lineage>
</organism>
<evidence type="ECO:0000313" key="3">
    <source>
        <dbReference type="Proteomes" id="UP000678513"/>
    </source>
</evidence>
<keyword evidence="3" id="KW-1185">Reference proteome</keyword>
<feature type="transmembrane region" description="Helical" evidence="1">
    <location>
        <begin position="281"/>
        <end position="301"/>
    </location>
</feature>
<dbReference type="EMBL" id="CP072384">
    <property type="protein sequence ID" value="QUC07847.1"/>
    <property type="molecule type" value="Genomic_DNA"/>
</dbReference>
<keyword evidence="1" id="KW-0812">Transmembrane</keyword>
<dbReference type="PROSITE" id="PS51257">
    <property type="entry name" value="PROKAR_LIPOPROTEIN"/>
    <property type="match status" value="1"/>
</dbReference>
<proteinExistence type="predicted"/>
<evidence type="ECO:0000256" key="1">
    <source>
        <dbReference type="SAM" id="Phobius"/>
    </source>
</evidence>
<dbReference type="Proteomes" id="UP000678513">
    <property type="component" value="Chromosome"/>
</dbReference>
<keyword evidence="1" id="KW-0472">Membrane</keyword>
<feature type="transmembrane region" description="Helical" evidence="1">
    <location>
        <begin position="145"/>
        <end position="178"/>
    </location>
</feature>
<reference evidence="2 3" key="1">
    <citation type="submission" date="2021-03" db="EMBL/GenBank/DDBJ databases">
        <title>Human Oral Microbial Genomes.</title>
        <authorList>
            <person name="Johnston C.D."/>
            <person name="Chen T."/>
            <person name="Dewhirst F.E."/>
        </authorList>
    </citation>
    <scope>NUCLEOTIDE SEQUENCE [LARGE SCALE GENOMIC DNA]</scope>
    <source>
        <strain evidence="2 3">DSMZ 100122</strain>
    </source>
</reference>
<feature type="transmembrane region" description="Helical" evidence="1">
    <location>
        <begin position="190"/>
        <end position="215"/>
    </location>
</feature>
<protein>
    <recommendedName>
        <fullName evidence="4">ABC transporter permease</fullName>
    </recommendedName>
</protein>
<dbReference type="RefSeq" id="WP_212322890.1">
    <property type="nucleotide sequence ID" value="NZ_AP024463.1"/>
</dbReference>